<organism evidence="2 3">
    <name type="scientific">Malus domestica</name>
    <name type="common">Apple</name>
    <name type="synonym">Pyrus malus</name>
    <dbReference type="NCBI Taxonomy" id="3750"/>
    <lineage>
        <taxon>Eukaryota</taxon>
        <taxon>Viridiplantae</taxon>
        <taxon>Streptophyta</taxon>
        <taxon>Embryophyta</taxon>
        <taxon>Tracheophyta</taxon>
        <taxon>Spermatophyta</taxon>
        <taxon>Magnoliopsida</taxon>
        <taxon>eudicotyledons</taxon>
        <taxon>Gunneridae</taxon>
        <taxon>Pentapetalae</taxon>
        <taxon>rosids</taxon>
        <taxon>fabids</taxon>
        <taxon>Rosales</taxon>
        <taxon>Rosaceae</taxon>
        <taxon>Amygdaloideae</taxon>
        <taxon>Maleae</taxon>
        <taxon>Malus</taxon>
    </lineage>
</organism>
<gene>
    <name evidence="2" type="ORF">DVH24_000086</name>
</gene>
<dbReference type="CDD" id="cd06222">
    <property type="entry name" value="RNase_H_like"/>
    <property type="match status" value="1"/>
</dbReference>
<accession>A0A498J1Q1</accession>
<dbReference type="GO" id="GO:0004523">
    <property type="term" value="F:RNA-DNA hybrid ribonuclease activity"/>
    <property type="evidence" value="ECO:0007669"/>
    <property type="project" value="InterPro"/>
</dbReference>
<name>A0A498J1Q1_MALDO</name>
<feature type="domain" description="RNase H type-1" evidence="1">
    <location>
        <begin position="108"/>
        <end position="172"/>
    </location>
</feature>
<dbReference type="AlphaFoldDB" id="A0A498J1Q1"/>
<keyword evidence="3" id="KW-1185">Reference proteome</keyword>
<dbReference type="InterPro" id="IPR036397">
    <property type="entry name" value="RNaseH_sf"/>
</dbReference>
<dbReference type="InterPro" id="IPR044730">
    <property type="entry name" value="RNase_H-like_dom_plant"/>
</dbReference>
<protein>
    <recommendedName>
        <fullName evidence="1">RNase H type-1 domain-containing protein</fullName>
    </recommendedName>
</protein>
<reference evidence="2 3" key="1">
    <citation type="submission" date="2018-10" db="EMBL/GenBank/DDBJ databases">
        <title>A high-quality apple genome assembly.</title>
        <authorList>
            <person name="Hu J."/>
        </authorList>
    </citation>
    <scope>NUCLEOTIDE SEQUENCE [LARGE SCALE GENOMIC DNA]</scope>
    <source>
        <strain evidence="3">cv. HFTH1</strain>
        <tissue evidence="2">Young leaf</tissue>
    </source>
</reference>
<proteinExistence type="predicted"/>
<dbReference type="STRING" id="3750.A0A498J1Q1"/>
<evidence type="ECO:0000313" key="2">
    <source>
        <dbReference type="EMBL" id="RXH88487.1"/>
    </source>
</evidence>
<evidence type="ECO:0000259" key="1">
    <source>
        <dbReference type="Pfam" id="PF13456"/>
    </source>
</evidence>
<dbReference type="Proteomes" id="UP000290289">
    <property type="component" value="Chromosome 9"/>
</dbReference>
<comment type="caution">
    <text evidence="2">The sequence shown here is derived from an EMBL/GenBank/DDBJ whole genome shotgun (WGS) entry which is preliminary data.</text>
</comment>
<dbReference type="GO" id="GO:0003676">
    <property type="term" value="F:nucleic acid binding"/>
    <property type="evidence" value="ECO:0007669"/>
    <property type="project" value="InterPro"/>
</dbReference>
<evidence type="ECO:0000313" key="3">
    <source>
        <dbReference type="Proteomes" id="UP000290289"/>
    </source>
</evidence>
<dbReference type="Pfam" id="PF13456">
    <property type="entry name" value="RVT_3"/>
    <property type="match status" value="1"/>
</dbReference>
<dbReference type="Gene3D" id="3.30.420.10">
    <property type="entry name" value="Ribonuclease H-like superfamily/Ribonuclease H"/>
    <property type="match status" value="1"/>
</dbReference>
<sequence length="175" mass="19309">MRYNTSVPNEPNTHDDFKPTNKLESFDLSLKALLNSQSSAFPQFWHPISDHTSTNLHPIRKCKSLSLSPNGVPELPQCGFSSLAVRVLKLYHLSLTTKWPGGALNLDGATISGVKAKGLIEGLMFALRKGVSKIMVEGDSKLVIQAMQGVCSVSWNLEHTIEDIKWMVTKFSIIS</sequence>
<dbReference type="EMBL" id="RDQH01000335">
    <property type="protein sequence ID" value="RXH88487.1"/>
    <property type="molecule type" value="Genomic_DNA"/>
</dbReference>
<dbReference type="InterPro" id="IPR002156">
    <property type="entry name" value="RNaseH_domain"/>
</dbReference>